<feature type="transmembrane region" description="Helical" evidence="7">
    <location>
        <begin position="129"/>
        <end position="146"/>
    </location>
</feature>
<gene>
    <name evidence="9" type="ORF">EG028_22015</name>
</gene>
<dbReference type="GO" id="GO:0008137">
    <property type="term" value="F:NADH dehydrogenase (ubiquinone) activity"/>
    <property type="evidence" value="ECO:0007669"/>
    <property type="project" value="InterPro"/>
</dbReference>
<dbReference type="PRINTS" id="PR01437">
    <property type="entry name" value="NUOXDRDTASE4"/>
</dbReference>
<dbReference type="AlphaFoldDB" id="A0A3N4MFG9"/>
<feature type="transmembrane region" description="Helical" evidence="7">
    <location>
        <begin position="317"/>
        <end position="338"/>
    </location>
</feature>
<dbReference type="GO" id="GO:0048039">
    <property type="term" value="F:ubiquinone binding"/>
    <property type="evidence" value="ECO:0007669"/>
    <property type="project" value="TreeGrafter"/>
</dbReference>
<dbReference type="PANTHER" id="PTHR43507:SF1">
    <property type="entry name" value="NADH-UBIQUINONE OXIDOREDUCTASE CHAIN 4"/>
    <property type="match status" value="1"/>
</dbReference>
<evidence type="ECO:0000256" key="4">
    <source>
        <dbReference type="ARBA" id="ARBA00022989"/>
    </source>
</evidence>
<reference evidence="10" key="1">
    <citation type="submission" date="2018-11" db="EMBL/GenBank/DDBJ databases">
        <title>Chitinophaga lutea sp.nov., isolate from arsenic contaminated soil.</title>
        <authorList>
            <person name="Zong Y."/>
        </authorList>
    </citation>
    <scope>NUCLEOTIDE SEQUENCE [LARGE SCALE GENOMIC DNA]</scope>
    <source>
        <strain evidence="10">YLT18</strain>
    </source>
</reference>
<dbReference type="GO" id="GO:0015990">
    <property type="term" value="P:electron transport coupled proton transport"/>
    <property type="evidence" value="ECO:0007669"/>
    <property type="project" value="TreeGrafter"/>
</dbReference>
<feature type="transmembrane region" description="Helical" evidence="7">
    <location>
        <begin position="359"/>
        <end position="379"/>
    </location>
</feature>
<dbReference type="EMBL" id="RMBX01000013">
    <property type="protein sequence ID" value="RPD38830.1"/>
    <property type="molecule type" value="Genomic_DNA"/>
</dbReference>
<feature type="domain" description="NADH:quinone oxidoreductase/Mrp antiporter transmembrane" evidence="8">
    <location>
        <begin position="122"/>
        <end position="406"/>
    </location>
</feature>
<protein>
    <submittedName>
        <fullName evidence="9">NADH-quinone oxidoreductase subunit M</fullName>
        <ecNumber evidence="9">1.6.5.-</ecNumber>
    </submittedName>
</protein>
<dbReference type="PANTHER" id="PTHR43507">
    <property type="entry name" value="NADH-UBIQUINONE OXIDOREDUCTASE CHAIN 4"/>
    <property type="match status" value="1"/>
</dbReference>
<feature type="transmembrane region" description="Helical" evidence="7">
    <location>
        <begin position="75"/>
        <end position="96"/>
    </location>
</feature>
<evidence type="ECO:0000259" key="8">
    <source>
        <dbReference type="Pfam" id="PF00361"/>
    </source>
</evidence>
<evidence type="ECO:0000256" key="5">
    <source>
        <dbReference type="ARBA" id="ARBA00023136"/>
    </source>
</evidence>
<feature type="transmembrane region" description="Helical" evidence="7">
    <location>
        <begin position="399"/>
        <end position="419"/>
    </location>
</feature>
<evidence type="ECO:0000256" key="3">
    <source>
        <dbReference type="ARBA" id="ARBA00022692"/>
    </source>
</evidence>
<proteinExistence type="inferred from homology"/>
<accession>A0A3N4MFG9</accession>
<dbReference type="InterPro" id="IPR010227">
    <property type="entry name" value="NADH_Q_OxRdtase_chainM/4"/>
</dbReference>
<evidence type="ECO:0000313" key="10">
    <source>
        <dbReference type="Proteomes" id="UP000279089"/>
    </source>
</evidence>
<dbReference type="InterPro" id="IPR003918">
    <property type="entry name" value="NADH_UbQ_OxRdtase"/>
</dbReference>
<keyword evidence="3 6" id="KW-0812">Transmembrane</keyword>
<evidence type="ECO:0000256" key="2">
    <source>
        <dbReference type="ARBA" id="ARBA00009025"/>
    </source>
</evidence>
<dbReference type="Pfam" id="PF00361">
    <property type="entry name" value="Proton_antipo_M"/>
    <property type="match status" value="1"/>
</dbReference>
<keyword evidence="4 7" id="KW-1133">Transmembrane helix</keyword>
<dbReference type="InterPro" id="IPR001750">
    <property type="entry name" value="ND/Mrp_TM"/>
</dbReference>
<evidence type="ECO:0000256" key="1">
    <source>
        <dbReference type="ARBA" id="ARBA00004127"/>
    </source>
</evidence>
<dbReference type="GO" id="GO:0012505">
    <property type="term" value="C:endomembrane system"/>
    <property type="evidence" value="ECO:0007669"/>
    <property type="project" value="UniProtKB-SubCell"/>
</dbReference>
<keyword evidence="10" id="KW-1185">Reference proteome</keyword>
<evidence type="ECO:0000256" key="7">
    <source>
        <dbReference type="SAM" id="Phobius"/>
    </source>
</evidence>
<feature type="transmembrane region" description="Helical" evidence="7">
    <location>
        <begin position="201"/>
        <end position="222"/>
    </location>
</feature>
<keyword evidence="9" id="KW-0560">Oxidoreductase</keyword>
<keyword evidence="5 7" id="KW-0472">Membrane</keyword>
<dbReference type="NCBIfam" id="TIGR01972">
    <property type="entry name" value="NDH_I_M"/>
    <property type="match status" value="1"/>
</dbReference>
<sequence length="481" mass="52725">MLTVLLILIPLITGLITFGLKGPGAKVFSLLSSLATLAVAAVAWTQFQSSPDSLQFTADWIPQLNSQFKVGLDGLSLMLVLLTTISFPLIFITVFSRSYDRAGSFYGLMLLSQAGLLGVFLAYDALLFYFFWELALIPVYFLCSMWGGERAVPVTFKFFVYTFAGSLLMLVGIIYIYFQTEGSFSWQSFTSLSLSNGEQSWLFWLFFVAFAIKMPVFPFHTWQPDTYEQSPTPVTMVLSGVMVKMGLFGVMRWLVPVLPQGVYMWQEAAIVLSVIGIIYASCIAIMQSDLKKLIAYSSIAHIGLMSAAIFANNEQSLAGVQVQMFNHGINIIGLWIIVEVIEQRLKVKNMGELGGIATYAPRLAILLVIVSLANIALPLTNGFIGEFLMFSGLFQYNPWFAAIAGIAVILAAVYMLRMLQKVLFGEANALTATTTDLKSGEMLAMACIVAVIFVLGVYPKPLLDLAAGIGLQDAVAAVITR</sequence>
<dbReference type="GO" id="GO:0016020">
    <property type="term" value="C:membrane"/>
    <property type="evidence" value="ECO:0007669"/>
    <property type="project" value="UniProtKB-SubCell"/>
</dbReference>
<comment type="similarity">
    <text evidence="2">Belongs to the complex I subunit 4 family.</text>
</comment>
<evidence type="ECO:0000256" key="6">
    <source>
        <dbReference type="RuleBase" id="RU000320"/>
    </source>
</evidence>
<feature type="transmembrane region" description="Helical" evidence="7">
    <location>
        <begin position="293"/>
        <end position="311"/>
    </location>
</feature>
<feature type="transmembrane region" description="Helical" evidence="7">
    <location>
        <begin position="103"/>
        <end position="123"/>
    </location>
</feature>
<feature type="transmembrane region" description="Helical" evidence="7">
    <location>
        <begin position="440"/>
        <end position="458"/>
    </location>
</feature>
<feature type="transmembrane region" description="Helical" evidence="7">
    <location>
        <begin position="234"/>
        <end position="255"/>
    </location>
</feature>
<evidence type="ECO:0000313" key="9">
    <source>
        <dbReference type="EMBL" id="RPD38830.1"/>
    </source>
</evidence>
<dbReference type="OrthoDB" id="9811718at2"/>
<organism evidence="9 10">
    <name type="scientific">Chitinophaga barathri</name>
    <dbReference type="NCBI Taxonomy" id="1647451"/>
    <lineage>
        <taxon>Bacteria</taxon>
        <taxon>Pseudomonadati</taxon>
        <taxon>Bacteroidota</taxon>
        <taxon>Chitinophagia</taxon>
        <taxon>Chitinophagales</taxon>
        <taxon>Chitinophagaceae</taxon>
        <taxon>Chitinophaga</taxon>
    </lineage>
</organism>
<feature type="transmembrane region" description="Helical" evidence="7">
    <location>
        <begin position="267"/>
        <end position="286"/>
    </location>
</feature>
<comment type="caution">
    <text evidence="9">The sequence shown here is derived from an EMBL/GenBank/DDBJ whole genome shotgun (WGS) entry which is preliminary data.</text>
</comment>
<dbReference type="GO" id="GO:0042773">
    <property type="term" value="P:ATP synthesis coupled electron transport"/>
    <property type="evidence" value="ECO:0007669"/>
    <property type="project" value="InterPro"/>
</dbReference>
<dbReference type="GO" id="GO:0003954">
    <property type="term" value="F:NADH dehydrogenase activity"/>
    <property type="evidence" value="ECO:0007669"/>
    <property type="project" value="TreeGrafter"/>
</dbReference>
<comment type="subcellular location">
    <subcellularLocation>
        <location evidence="1">Endomembrane system</location>
        <topology evidence="1">Multi-pass membrane protein</topology>
    </subcellularLocation>
    <subcellularLocation>
        <location evidence="6">Membrane</location>
        <topology evidence="6">Multi-pass membrane protein</topology>
    </subcellularLocation>
</comment>
<dbReference type="Proteomes" id="UP000279089">
    <property type="component" value="Unassembled WGS sequence"/>
</dbReference>
<feature type="transmembrane region" description="Helical" evidence="7">
    <location>
        <begin position="158"/>
        <end position="178"/>
    </location>
</feature>
<dbReference type="RefSeq" id="WP_120518620.1">
    <property type="nucleotide sequence ID" value="NZ_QXZY01000013.1"/>
</dbReference>
<name>A0A3N4MFG9_9BACT</name>
<dbReference type="EC" id="1.6.5.-" evidence="9"/>